<evidence type="ECO:0000256" key="7">
    <source>
        <dbReference type="SAM" id="MobiDB-lite"/>
    </source>
</evidence>
<dbReference type="InterPro" id="IPR021886">
    <property type="entry name" value="MgsA_C"/>
</dbReference>
<dbReference type="GO" id="GO:0000731">
    <property type="term" value="P:DNA synthesis involved in DNA repair"/>
    <property type="evidence" value="ECO:0007669"/>
    <property type="project" value="TreeGrafter"/>
</dbReference>
<dbReference type="Proteomes" id="UP000266568">
    <property type="component" value="Unassembled WGS sequence"/>
</dbReference>
<comment type="caution">
    <text evidence="9">The sequence shown here is derived from an EMBL/GenBank/DDBJ whole genome shotgun (WGS) entry which is preliminary data.</text>
</comment>
<dbReference type="InterPro" id="IPR027417">
    <property type="entry name" value="P-loop_NTPase"/>
</dbReference>
<reference evidence="9 10" key="1">
    <citation type="submission" date="2018-08" db="EMBL/GenBank/DDBJ databases">
        <title>Genomic Encyclopedia of Type Strains, Phase IV (KMG-IV): sequencing the most valuable type-strain genomes for metagenomic binning, comparative biology and taxonomic classification.</title>
        <authorList>
            <person name="Goeker M."/>
        </authorList>
    </citation>
    <scope>NUCLEOTIDE SEQUENCE [LARGE SCALE GENOMIC DNA]</scope>
    <source>
        <strain evidence="9 10">DSM 25527</strain>
    </source>
</reference>
<dbReference type="EMBL" id="QXDC01000004">
    <property type="protein sequence ID" value="RIA37143.1"/>
    <property type="molecule type" value="Genomic_DNA"/>
</dbReference>
<accession>A0A397NNG9</accession>
<keyword evidence="4" id="KW-0235">DNA replication</keyword>
<evidence type="ECO:0000313" key="9">
    <source>
        <dbReference type="EMBL" id="RIA37143.1"/>
    </source>
</evidence>
<evidence type="ECO:0000313" key="10">
    <source>
        <dbReference type="Proteomes" id="UP000266568"/>
    </source>
</evidence>
<dbReference type="InterPro" id="IPR008921">
    <property type="entry name" value="DNA_pol3_clamp-load_cplx_C"/>
</dbReference>
<evidence type="ECO:0000256" key="2">
    <source>
        <dbReference type="ARBA" id="ARBA00008959"/>
    </source>
</evidence>
<dbReference type="InterPro" id="IPR003959">
    <property type="entry name" value="ATPase_AAA_core"/>
</dbReference>
<organism evidence="9 10">
    <name type="scientific">Hephaestia caeni</name>
    <dbReference type="NCBI Taxonomy" id="645617"/>
    <lineage>
        <taxon>Bacteria</taxon>
        <taxon>Pseudomonadati</taxon>
        <taxon>Pseudomonadota</taxon>
        <taxon>Alphaproteobacteria</taxon>
        <taxon>Sphingomonadales</taxon>
        <taxon>Sphingomonadaceae</taxon>
        <taxon>Hephaestia</taxon>
    </lineage>
</organism>
<dbReference type="GO" id="GO:0003677">
    <property type="term" value="F:DNA binding"/>
    <property type="evidence" value="ECO:0007669"/>
    <property type="project" value="InterPro"/>
</dbReference>
<dbReference type="PANTHER" id="PTHR13779:SF7">
    <property type="entry name" value="ATPASE WRNIP1"/>
    <property type="match status" value="1"/>
</dbReference>
<dbReference type="RefSeq" id="WP_119036514.1">
    <property type="nucleotide sequence ID" value="NZ_QXDC01000004.1"/>
</dbReference>
<dbReference type="CDD" id="cd18139">
    <property type="entry name" value="HLD_clamp_RarA"/>
    <property type="match status" value="1"/>
</dbReference>
<dbReference type="InterPro" id="IPR032423">
    <property type="entry name" value="AAA_assoc_2"/>
</dbReference>
<sequence>MADLFADQEPTAAAPPEPDDTAPLADRLRPRALDDVVGQEHLTGPEGAIGRMVGVGKLSSMILWGPPGTGKTTIARLLADAVSLRFVAISAVFSGVADLKKAFAEAREHARMGKRTLLFVDEIHRFNRAQQDGFLPFVEDGTVTLVGATTENPSFELNAALLSRAQVLILYRLGHEALATLLDRAEMVEDRPLPLTPPARDALIASADGDGRFLLNQAETLFSVALEAPLDPAGLSAFLQRRVAVYDKDREGHYNLISALHKSIRGSDPQAALYYLARMLVAGEEPLYVLRRLTRMASEDIGLADPQALVQCLAAKDAYDFLGSPEGELAIVQACLYLATAPKSNAAYKAAGAAWRSAKETGSLMPPQNILNAPTKLMKQIGYGKGYAYDHDQAEGYSGANYWPDDMAPQTFYTPTDRGMEKRIAERMAWWRELKERGT</sequence>
<dbReference type="GO" id="GO:0006261">
    <property type="term" value="P:DNA-templated DNA replication"/>
    <property type="evidence" value="ECO:0007669"/>
    <property type="project" value="TreeGrafter"/>
</dbReference>
<dbReference type="GO" id="GO:0008047">
    <property type="term" value="F:enzyme activator activity"/>
    <property type="evidence" value="ECO:0007669"/>
    <property type="project" value="TreeGrafter"/>
</dbReference>
<dbReference type="GO" id="GO:0017116">
    <property type="term" value="F:single-stranded DNA helicase activity"/>
    <property type="evidence" value="ECO:0007669"/>
    <property type="project" value="TreeGrafter"/>
</dbReference>
<evidence type="ECO:0000256" key="1">
    <source>
        <dbReference type="ARBA" id="ARBA00002393"/>
    </source>
</evidence>
<dbReference type="FunFam" id="3.40.50.300:FF:000137">
    <property type="entry name" value="Replication-associated recombination protein A"/>
    <property type="match status" value="1"/>
</dbReference>
<gene>
    <name evidence="9" type="ORF">DFR49_3019</name>
</gene>
<dbReference type="Pfam" id="PF12002">
    <property type="entry name" value="MgsA_C"/>
    <property type="match status" value="1"/>
</dbReference>
<dbReference type="CDD" id="cd00009">
    <property type="entry name" value="AAA"/>
    <property type="match status" value="1"/>
</dbReference>
<dbReference type="OrthoDB" id="9778364at2"/>
<keyword evidence="10" id="KW-1185">Reference proteome</keyword>
<feature type="region of interest" description="Disordered" evidence="7">
    <location>
        <begin position="1"/>
        <end position="25"/>
    </location>
</feature>
<evidence type="ECO:0000256" key="4">
    <source>
        <dbReference type="ARBA" id="ARBA00022705"/>
    </source>
</evidence>
<dbReference type="Gene3D" id="3.40.50.300">
    <property type="entry name" value="P-loop containing nucleotide triphosphate hydrolases"/>
    <property type="match status" value="1"/>
</dbReference>
<dbReference type="AlphaFoldDB" id="A0A397NNG9"/>
<dbReference type="PANTHER" id="PTHR13779">
    <property type="entry name" value="WERNER HELICASE-INTERACTING PROTEIN 1 FAMILY MEMBER"/>
    <property type="match status" value="1"/>
</dbReference>
<dbReference type="SMART" id="SM00382">
    <property type="entry name" value="AAA"/>
    <property type="match status" value="1"/>
</dbReference>
<evidence type="ECO:0000259" key="8">
    <source>
        <dbReference type="SMART" id="SM00382"/>
    </source>
</evidence>
<dbReference type="Gene3D" id="1.20.272.10">
    <property type="match status" value="1"/>
</dbReference>
<dbReference type="Gene3D" id="1.10.3710.10">
    <property type="entry name" value="DNA polymerase III clamp loader subunits, C-terminal domain"/>
    <property type="match status" value="1"/>
</dbReference>
<dbReference type="Pfam" id="PF16193">
    <property type="entry name" value="AAA_assoc_2"/>
    <property type="match status" value="1"/>
</dbReference>
<keyword evidence="6" id="KW-0067">ATP-binding</keyword>
<comment type="function">
    <text evidence="1">DNA-dependent ATPase that plays important roles in cellular responses to stalled DNA replication processes.</text>
</comment>
<dbReference type="GO" id="GO:0005524">
    <property type="term" value="F:ATP binding"/>
    <property type="evidence" value="ECO:0007669"/>
    <property type="project" value="UniProtKB-KW"/>
</dbReference>
<dbReference type="InterPro" id="IPR051314">
    <property type="entry name" value="AAA_ATPase_RarA/MGS1/WRNIP1"/>
</dbReference>
<proteinExistence type="inferred from homology"/>
<evidence type="ECO:0000256" key="3">
    <source>
        <dbReference type="ARBA" id="ARBA00020776"/>
    </source>
</evidence>
<keyword evidence="5" id="KW-0547">Nucleotide-binding</keyword>
<dbReference type="FunFam" id="1.20.272.10:FF:000001">
    <property type="entry name" value="Putative AAA family ATPase"/>
    <property type="match status" value="1"/>
</dbReference>
<dbReference type="SUPFAM" id="SSF48019">
    <property type="entry name" value="post-AAA+ oligomerization domain-like"/>
    <property type="match status" value="1"/>
</dbReference>
<comment type="similarity">
    <text evidence="2">Belongs to the AAA ATPase family. RarA/MGS1/WRNIP1 subfamily.</text>
</comment>
<dbReference type="GO" id="GO:0016887">
    <property type="term" value="F:ATP hydrolysis activity"/>
    <property type="evidence" value="ECO:0007669"/>
    <property type="project" value="InterPro"/>
</dbReference>
<evidence type="ECO:0000256" key="6">
    <source>
        <dbReference type="ARBA" id="ARBA00022840"/>
    </source>
</evidence>
<protein>
    <recommendedName>
        <fullName evidence="3">Replication-associated recombination protein A</fullName>
    </recommendedName>
</protein>
<dbReference type="Pfam" id="PF00004">
    <property type="entry name" value="AAA"/>
    <property type="match status" value="1"/>
</dbReference>
<dbReference type="InterPro" id="IPR003593">
    <property type="entry name" value="AAA+_ATPase"/>
</dbReference>
<dbReference type="SUPFAM" id="SSF52540">
    <property type="entry name" value="P-loop containing nucleoside triphosphate hydrolases"/>
    <property type="match status" value="1"/>
</dbReference>
<feature type="domain" description="AAA+ ATPase" evidence="8">
    <location>
        <begin position="57"/>
        <end position="175"/>
    </location>
</feature>
<name>A0A397NNG9_9SPHN</name>
<evidence type="ECO:0000256" key="5">
    <source>
        <dbReference type="ARBA" id="ARBA00022741"/>
    </source>
</evidence>